<proteinExistence type="predicted"/>
<dbReference type="Proteomes" id="UP000030766">
    <property type="component" value="Unassembled WGS sequence"/>
</dbReference>
<accession>W9KFZ2</accession>
<dbReference type="HOGENOM" id="CLU_2291870_0_0_1"/>
<dbReference type="Gene3D" id="3.50.50.60">
    <property type="entry name" value="FAD/NAD(P)-binding domain"/>
    <property type="match status" value="1"/>
</dbReference>
<dbReference type="InterPro" id="IPR036188">
    <property type="entry name" value="FAD/NAD-bd_sf"/>
</dbReference>
<organism evidence="1">
    <name type="scientific">Fusarium oxysporum Fo47</name>
    <dbReference type="NCBI Taxonomy" id="660027"/>
    <lineage>
        <taxon>Eukaryota</taxon>
        <taxon>Fungi</taxon>
        <taxon>Dikarya</taxon>
        <taxon>Ascomycota</taxon>
        <taxon>Pezizomycotina</taxon>
        <taxon>Sordariomycetes</taxon>
        <taxon>Hypocreomycetidae</taxon>
        <taxon>Hypocreales</taxon>
        <taxon>Nectriaceae</taxon>
        <taxon>Fusarium</taxon>
        <taxon>Fusarium oxysporum species complex</taxon>
    </lineage>
</organism>
<evidence type="ECO:0000313" key="1">
    <source>
        <dbReference type="EMBL" id="EWZ43291.1"/>
    </source>
</evidence>
<reference evidence="1" key="1">
    <citation type="submission" date="2011-06" db="EMBL/GenBank/DDBJ databases">
        <title>The Genome Sequence of Fusarium oxysporum Fo47.</title>
        <authorList>
            <consortium name="The Broad Institute Genome Sequencing Platform"/>
            <person name="Ma L.-J."/>
            <person name="Gale L.R."/>
            <person name="Schwartz D.C."/>
            <person name="Zhou S."/>
            <person name="Corby-Kistler H."/>
            <person name="Young S.K."/>
            <person name="Zeng Q."/>
            <person name="Gargeya S."/>
            <person name="Fitzgerald M."/>
            <person name="Haas B."/>
            <person name="Abouelleil A."/>
            <person name="Alvarado L."/>
            <person name="Arachchi H.M."/>
            <person name="Berlin A."/>
            <person name="Brown A."/>
            <person name="Chapman S.B."/>
            <person name="Chen Z."/>
            <person name="Dunbar C."/>
            <person name="Freedman E."/>
            <person name="Gearin G."/>
            <person name="Gellesch M."/>
            <person name="Goldberg J."/>
            <person name="Griggs A."/>
            <person name="Gujja S."/>
            <person name="Heiman D."/>
            <person name="Howarth C."/>
            <person name="Larson L."/>
            <person name="Lui A."/>
            <person name="MacDonald P.J.P."/>
            <person name="Mehta T."/>
            <person name="Montmayeur A."/>
            <person name="Murphy C."/>
            <person name="Neiman D."/>
            <person name="Pearson M."/>
            <person name="Priest M."/>
            <person name="Roberts A."/>
            <person name="Saif S."/>
            <person name="Shea T."/>
            <person name="Shenoy N."/>
            <person name="Sisk P."/>
            <person name="Stolte C."/>
            <person name="Sykes S."/>
            <person name="Wortman J."/>
            <person name="Nusbaum C."/>
            <person name="Birren B."/>
        </authorList>
    </citation>
    <scope>NUCLEOTIDE SEQUENCE [LARGE SCALE GENOMIC DNA]</scope>
    <source>
        <strain evidence="1">Fo47</strain>
    </source>
</reference>
<gene>
    <name evidence="1" type="ORF">FOZG_07995</name>
</gene>
<reference evidence="1" key="2">
    <citation type="submission" date="2012-06" db="EMBL/GenBank/DDBJ databases">
        <title>Annotation of the Genome Sequence of Fusarium oxysporum Fo47.</title>
        <authorList>
            <consortium name="The Broad Institute Genomics Platform"/>
            <person name="Ma L.-J."/>
            <person name="Corby-Kistler H."/>
            <person name="Broz K."/>
            <person name="Gale L.R."/>
            <person name="Jonkers W."/>
            <person name="O'Donnell K."/>
            <person name="Ploetz R."/>
            <person name="Steinberg C."/>
            <person name="Schwartz D.C."/>
            <person name="VanEtten H."/>
            <person name="Zhou S."/>
            <person name="Young S.K."/>
            <person name="Zeng Q."/>
            <person name="Gargeya S."/>
            <person name="Fitzgerald M."/>
            <person name="Abouelleil A."/>
            <person name="Alvarado L."/>
            <person name="Chapman S.B."/>
            <person name="Gainer-Dewar J."/>
            <person name="Goldberg J."/>
            <person name="Griggs A."/>
            <person name="Gujja S."/>
            <person name="Hansen M."/>
            <person name="Howarth C."/>
            <person name="Imamovic A."/>
            <person name="Ireland A."/>
            <person name="Larimer J."/>
            <person name="McCowan C."/>
            <person name="Murphy C."/>
            <person name="Pearson M."/>
            <person name="Poon T.W."/>
            <person name="Priest M."/>
            <person name="Roberts A."/>
            <person name="Saif S."/>
            <person name="Shea T."/>
            <person name="Sykes S."/>
            <person name="Wortman J."/>
            <person name="Nusbaum C."/>
            <person name="Birren B."/>
        </authorList>
    </citation>
    <scope>NUCLEOTIDE SEQUENCE</scope>
    <source>
        <strain evidence="1">Fo47</strain>
    </source>
</reference>
<name>W9KFZ2_FUSOX</name>
<dbReference type="EMBL" id="JH717899">
    <property type="protein sequence ID" value="EWZ43291.1"/>
    <property type="molecule type" value="Genomic_DNA"/>
</dbReference>
<dbReference type="SUPFAM" id="SSF51905">
    <property type="entry name" value="FAD/NAD(P)-binding domain"/>
    <property type="match status" value="1"/>
</dbReference>
<dbReference type="VEuPathDB" id="FungiDB:FOZG_07995"/>
<dbReference type="AlphaFoldDB" id="W9KFZ2"/>
<sequence>MSGALEGIYEPGVVDPGYPSSNGTVPFWHSKPHPRADYQSEWPSNIADVAVISAGLTGINLVCTLLKKKPGISIVLLDAKSLCSGATGRNGGHCKTITFAI</sequence>
<protein>
    <submittedName>
        <fullName evidence="1">Uncharacterized protein</fullName>
    </submittedName>
</protein>